<comment type="similarity">
    <text evidence="2">Belongs to the RUNDC3 family.</text>
</comment>
<keyword evidence="1" id="KW-0175">Coiled coil</keyword>
<evidence type="ECO:0000259" key="5">
    <source>
        <dbReference type="PROSITE" id="PS50826"/>
    </source>
</evidence>
<dbReference type="RefSeq" id="XP_015708875.1">
    <property type="nucleotide sequence ID" value="XM_015853389.2"/>
</dbReference>
<reference evidence="6" key="2">
    <citation type="submission" date="2025-08" db="UniProtKB">
        <authorList>
            <consortium name="Ensembl"/>
        </authorList>
    </citation>
    <scope>IDENTIFICATION</scope>
</reference>
<evidence type="ECO:0000256" key="1">
    <source>
        <dbReference type="ARBA" id="ARBA00023054"/>
    </source>
</evidence>
<evidence type="ECO:0000256" key="2">
    <source>
        <dbReference type="ARBA" id="ARBA00034727"/>
    </source>
</evidence>
<proteinExistence type="inferred from homology"/>
<dbReference type="InterPro" id="IPR047339">
    <property type="entry name" value="RUN_RUNDC3B"/>
</dbReference>
<dbReference type="InterPro" id="IPR004012">
    <property type="entry name" value="Run_dom"/>
</dbReference>
<dbReference type="InterPro" id="IPR047340">
    <property type="entry name" value="RUNDC3A_B"/>
</dbReference>
<dbReference type="Ensembl" id="ENSCJPT00005010000.1">
    <property type="protein sequence ID" value="ENSCJPP00005006328.1"/>
    <property type="gene ID" value="ENSCJPG00005005944.1"/>
</dbReference>
<dbReference type="SMART" id="SM00593">
    <property type="entry name" value="RUN"/>
    <property type="match status" value="1"/>
</dbReference>
<dbReference type="CTD" id="154661"/>
<dbReference type="InterPro" id="IPR037213">
    <property type="entry name" value="Run_dom_sf"/>
</dbReference>
<dbReference type="AlphaFoldDB" id="A0A8C2T1U3"/>
<reference evidence="6" key="1">
    <citation type="submission" date="2015-11" db="EMBL/GenBank/DDBJ databases">
        <authorList>
            <consortium name="International Coturnix japonica Genome Analysis Consortium"/>
            <person name="Warren W."/>
            <person name="Burt D.W."/>
            <person name="Antin P.B."/>
            <person name="Lanford R."/>
            <person name="Gros J."/>
            <person name="Wilson R.K."/>
        </authorList>
    </citation>
    <scope>NUCLEOTIDE SEQUENCE [LARGE SCALE GENOMIC DNA]</scope>
</reference>
<reference evidence="6" key="3">
    <citation type="submission" date="2025-09" db="UniProtKB">
        <authorList>
            <consortium name="Ensembl"/>
        </authorList>
    </citation>
    <scope>IDENTIFICATION</scope>
</reference>
<organism evidence="6 7">
    <name type="scientific">Coturnix japonica</name>
    <name type="common">Japanese quail</name>
    <name type="synonym">Coturnix coturnix japonica</name>
    <dbReference type="NCBI Taxonomy" id="93934"/>
    <lineage>
        <taxon>Eukaryota</taxon>
        <taxon>Metazoa</taxon>
        <taxon>Chordata</taxon>
        <taxon>Craniata</taxon>
        <taxon>Vertebrata</taxon>
        <taxon>Euteleostomi</taxon>
        <taxon>Archelosauria</taxon>
        <taxon>Archosauria</taxon>
        <taxon>Dinosauria</taxon>
        <taxon>Saurischia</taxon>
        <taxon>Theropoda</taxon>
        <taxon>Coelurosauria</taxon>
        <taxon>Aves</taxon>
        <taxon>Neognathae</taxon>
        <taxon>Galloanserae</taxon>
        <taxon>Galliformes</taxon>
        <taxon>Phasianidae</taxon>
        <taxon>Perdicinae</taxon>
        <taxon>Coturnix</taxon>
    </lineage>
</organism>
<dbReference type="SUPFAM" id="SSF140741">
    <property type="entry name" value="RUN domain-like"/>
    <property type="match status" value="1"/>
</dbReference>
<evidence type="ECO:0000256" key="3">
    <source>
        <dbReference type="ARBA" id="ARBA00034857"/>
    </source>
</evidence>
<feature type="domain" description="RUN" evidence="5">
    <location>
        <begin position="51"/>
        <end position="183"/>
    </location>
</feature>
<dbReference type="PANTHER" id="PTHR46251">
    <property type="entry name" value="RUN DOMAIN-CONTAINING 3 PROTEIN RUNDC3"/>
    <property type="match status" value="1"/>
</dbReference>
<keyword evidence="7" id="KW-1185">Reference proteome</keyword>
<evidence type="ECO:0000313" key="6">
    <source>
        <dbReference type="Ensembl" id="ENSCJPP00005006328.1"/>
    </source>
</evidence>
<dbReference type="OrthoDB" id="10029904at2759"/>
<feature type="region of interest" description="Disordered" evidence="4">
    <location>
        <begin position="377"/>
        <end position="402"/>
    </location>
</feature>
<dbReference type="PROSITE" id="PS50826">
    <property type="entry name" value="RUN"/>
    <property type="match status" value="1"/>
</dbReference>
<dbReference type="Proteomes" id="UP000694412">
    <property type="component" value="Chromosome 2"/>
</dbReference>
<sequence>MASLGLGGLGASARRKSVPSRNAAVERRNLITVCRFSVKTLIDRSCFETIDDSSPEFNNFAAILEQILSHRLKGQINWFGYESTRSFWDYIRVACRKVSHNCICSIENMENVSSSRAKGRAWIRVALMEKHLSEYISTALRDYKTTRRFYEDGAIVLGEEANMLAGMLLGLNAIDFSFCLKGKGLDGTFPAVIDYTPYLKFIQSSDSISSDEEELRTLGSSGSEGSTPENIGPPIIVDENSWYNKCKRVEQKYRLALEQKGYLEELVRLRENQLSESVSQNKLLLQRIEDMDLAHKMEKEQLEYIIMELQDQLTVLKNNDLRSRQELTTHLTNQWPSPGALDVNAVALDTLLYRKHNQQWDEKSFQSLDQLSADVSLSQTSLDPGHSQDGKQDGMNLLNEGKEDTPSLLGLCGSLTSVASYKSLTSLKSSEYLASPTTEMTSPGLTPS</sequence>
<dbReference type="GeneID" id="107309014"/>
<evidence type="ECO:0000256" key="4">
    <source>
        <dbReference type="SAM" id="MobiDB-lite"/>
    </source>
</evidence>
<dbReference type="Gene3D" id="1.20.58.900">
    <property type="match status" value="1"/>
</dbReference>
<dbReference type="CDD" id="cd17700">
    <property type="entry name" value="RUN_RUNDC3B"/>
    <property type="match status" value="1"/>
</dbReference>
<dbReference type="KEGG" id="cjo:107309014"/>
<accession>A0A8C2T1U3</accession>
<gene>
    <name evidence="6" type="primary">RUNDC3B</name>
</gene>
<evidence type="ECO:0000313" key="7">
    <source>
        <dbReference type="Proteomes" id="UP000694412"/>
    </source>
</evidence>
<name>A0A8C2T1U3_COTJA</name>
<feature type="compositionally biased region" description="Polar residues" evidence="4">
    <location>
        <begin position="218"/>
        <end position="229"/>
    </location>
</feature>
<feature type="region of interest" description="Disordered" evidence="4">
    <location>
        <begin position="212"/>
        <end position="231"/>
    </location>
</feature>
<dbReference type="GeneTree" id="ENSGT00940000159175"/>
<dbReference type="PANTHER" id="PTHR46251:SF1">
    <property type="entry name" value="RUN DOMAIN-CONTAINING PROTEIN 3B"/>
    <property type="match status" value="1"/>
</dbReference>
<protein>
    <recommendedName>
        <fullName evidence="3">RUN domain-containing protein 3B</fullName>
    </recommendedName>
</protein>
<dbReference type="Pfam" id="PF02759">
    <property type="entry name" value="RUN"/>
    <property type="match status" value="1"/>
</dbReference>